<evidence type="ECO:0000313" key="3">
    <source>
        <dbReference type="EMBL" id="CAA0099470.1"/>
    </source>
</evidence>
<organism evidence="3 4">
    <name type="scientific">Starkeya nomas</name>
    <dbReference type="NCBI Taxonomy" id="2666134"/>
    <lineage>
        <taxon>Bacteria</taxon>
        <taxon>Pseudomonadati</taxon>
        <taxon>Pseudomonadota</taxon>
        <taxon>Alphaproteobacteria</taxon>
        <taxon>Hyphomicrobiales</taxon>
        <taxon>Xanthobacteraceae</taxon>
        <taxon>Starkeya</taxon>
    </lineage>
</organism>
<dbReference type="InterPro" id="IPR016130">
    <property type="entry name" value="Tyr_Pase_AS"/>
</dbReference>
<dbReference type="Proteomes" id="UP000433050">
    <property type="component" value="Unassembled WGS sequence"/>
</dbReference>
<dbReference type="InterPro" id="IPR029021">
    <property type="entry name" value="Prot-tyrosine_phosphatase-like"/>
</dbReference>
<feature type="transmembrane region" description="Helical" evidence="2">
    <location>
        <begin position="20"/>
        <end position="40"/>
    </location>
</feature>
<keyword evidence="2" id="KW-0812">Transmembrane</keyword>
<comment type="similarity">
    <text evidence="1">Belongs to the protein-tyrosine phosphatase family.</text>
</comment>
<dbReference type="GO" id="GO:0004721">
    <property type="term" value="F:phosphoprotein phosphatase activity"/>
    <property type="evidence" value="ECO:0007669"/>
    <property type="project" value="InterPro"/>
</dbReference>
<evidence type="ECO:0008006" key="5">
    <source>
        <dbReference type="Google" id="ProtNLM"/>
    </source>
</evidence>
<keyword evidence="4" id="KW-1185">Reference proteome</keyword>
<dbReference type="EMBL" id="CACSAS010000001">
    <property type="protein sequence ID" value="CAA0099470.1"/>
    <property type="molecule type" value="Genomic_DNA"/>
</dbReference>
<dbReference type="PROSITE" id="PS00383">
    <property type="entry name" value="TYR_PHOSPHATASE_1"/>
    <property type="match status" value="1"/>
</dbReference>
<keyword evidence="2" id="KW-0472">Membrane</keyword>
<dbReference type="InterPro" id="IPR026893">
    <property type="entry name" value="Tyr/Ser_Pase_IphP-type"/>
</dbReference>
<protein>
    <recommendedName>
        <fullName evidence="5">Tyrosine specific protein phosphatases domain-containing protein</fullName>
    </recommendedName>
</protein>
<evidence type="ECO:0000256" key="1">
    <source>
        <dbReference type="ARBA" id="ARBA00009580"/>
    </source>
</evidence>
<proteinExistence type="inferred from homology"/>
<dbReference type="Pfam" id="PF13350">
    <property type="entry name" value="Y_phosphatase3"/>
    <property type="match status" value="1"/>
</dbReference>
<accession>A0A5S9P7B6</accession>
<sequence>MPAGTSRGSGRKPALWRRGLAALAGGGLLLIGLYAGWFYLNGNLHTVVPGELYRSGTLAPDRLREVIESRGIRTIINLRGRAEARDWYREEARIAGEANVRLIDMRWSAQRELTEQQVAEYFRVLADVPRPILIHCRSGSDRTGLAAALYLAAVKKADEFTAELQLSPLFGHIGLPFAPFYAMDETFERLEPSLGYPDS</sequence>
<evidence type="ECO:0000256" key="2">
    <source>
        <dbReference type="SAM" id="Phobius"/>
    </source>
</evidence>
<reference evidence="3 4" key="1">
    <citation type="submission" date="2019-12" db="EMBL/GenBank/DDBJ databases">
        <authorList>
            <person name="Reyes-Prieto M."/>
        </authorList>
    </citation>
    <scope>NUCLEOTIDE SEQUENCE [LARGE SCALE GENOMIC DNA]</scope>
    <source>
        <strain evidence="3">HF14-78462</strain>
    </source>
</reference>
<dbReference type="SUPFAM" id="SSF52799">
    <property type="entry name" value="(Phosphotyrosine protein) phosphatases II"/>
    <property type="match status" value="1"/>
</dbReference>
<dbReference type="PANTHER" id="PTHR31126">
    <property type="entry name" value="TYROSINE-PROTEIN PHOSPHATASE"/>
    <property type="match status" value="1"/>
</dbReference>
<gene>
    <name evidence="3" type="ORF">STARVERO_02446</name>
</gene>
<evidence type="ECO:0000313" key="4">
    <source>
        <dbReference type="Proteomes" id="UP000433050"/>
    </source>
</evidence>
<dbReference type="Gene3D" id="3.90.190.10">
    <property type="entry name" value="Protein tyrosine phosphatase superfamily"/>
    <property type="match status" value="1"/>
</dbReference>
<dbReference type="AlphaFoldDB" id="A0A5S9P7B6"/>
<keyword evidence="2" id="KW-1133">Transmembrane helix</keyword>
<dbReference type="RefSeq" id="WP_144342615.1">
    <property type="nucleotide sequence ID" value="NZ_CACSAS010000001.1"/>
</dbReference>
<dbReference type="PANTHER" id="PTHR31126:SF72">
    <property type="entry name" value="DUAL SPECIFICITY PROTEIN PHOSPHATASE TPBA"/>
    <property type="match status" value="1"/>
</dbReference>
<name>A0A5S9P7B6_9HYPH</name>